<name>A0A654CY80_SPHMU</name>
<reference evidence="1 2" key="1">
    <citation type="submission" date="2019-10" db="EMBL/GenBank/DDBJ databases">
        <authorList>
            <person name="Karimi E."/>
        </authorList>
    </citation>
    <scope>NUCLEOTIDE SEQUENCE [LARGE SCALE GENOMIC DNA]</scope>
    <source>
        <strain evidence="1">Sphingobacterium sp. 8BC</strain>
    </source>
</reference>
<gene>
    <name evidence="1" type="ORF">SPHINGO8BC_51364</name>
</gene>
<dbReference type="Proteomes" id="UP000432350">
    <property type="component" value="Unassembled WGS sequence"/>
</dbReference>
<proteinExistence type="predicted"/>
<evidence type="ECO:0000313" key="2">
    <source>
        <dbReference type="Proteomes" id="UP000432350"/>
    </source>
</evidence>
<evidence type="ECO:0000313" key="1">
    <source>
        <dbReference type="EMBL" id="VXC98478.1"/>
    </source>
</evidence>
<protein>
    <submittedName>
        <fullName evidence="1">Uncharacterized protein</fullName>
    </submittedName>
</protein>
<dbReference type="EMBL" id="CABWMV010000024">
    <property type="protein sequence ID" value="VXC98478.1"/>
    <property type="molecule type" value="Genomic_DNA"/>
</dbReference>
<sequence length="42" mass="5123">MSNQFINQFPENTFFNFKYHNLSAYFSKNKCLYFGDYIKKLA</sequence>
<accession>A0A654CY80</accession>
<dbReference type="AlphaFoldDB" id="A0A654CY80"/>
<organism evidence="1 2">
    <name type="scientific">Sphingobacterium multivorum</name>
    <dbReference type="NCBI Taxonomy" id="28454"/>
    <lineage>
        <taxon>Bacteria</taxon>
        <taxon>Pseudomonadati</taxon>
        <taxon>Bacteroidota</taxon>
        <taxon>Sphingobacteriia</taxon>
        <taxon>Sphingobacteriales</taxon>
        <taxon>Sphingobacteriaceae</taxon>
        <taxon>Sphingobacterium</taxon>
    </lineage>
</organism>